<dbReference type="InterPro" id="IPR002213">
    <property type="entry name" value="UDP_glucos_trans"/>
</dbReference>
<dbReference type="FunFam" id="3.40.50.2000:FF:000072">
    <property type="entry name" value="Glycosyl transferase"/>
    <property type="match status" value="1"/>
</dbReference>
<dbReference type="InterPro" id="IPR050426">
    <property type="entry name" value="Glycosyltransferase_28"/>
</dbReference>
<keyword evidence="2 5" id="KW-0808">Transferase</keyword>
<organism evidence="5">
    <name type="scientific">Streptomyces sp. MJ635-86F5</name>
    <dbReference type="NCBI Taxonomy" id="1321967"/>
    <lineage>
        <taxon>Bacteria</taxon>
        <taxon>Bacillati</taxon>
        <taxon>Actinomycetota</taxon>
        <taxon>Actinomycetes</taxon>
        <taxon>Kitasatosporales</taxon>
        <taxon>Streptomycetaceae</taxon>
        <taxon>Streptomyces</taxon>
    </lineage>
</organism>
<dbReference type="Pfam" id="PF03033">
    <property type="entry name" value="Glyco_transf_28"/>
    <property type="match status" value="1"/>
</dbReference>
<dbReference type="Gene3D" id="3.40.50.2000">
    <property type="entry name" value="Glycogen Phosphorylase B"/>
    <property type="match status" value="2"/>
</dbReference>
<dbReference type="InterPro" id="IPR010610">
    <property type="entry name" value="EryCIII-like_C"/>
</dbReference>
<protein>
    <submittedName>
        <fullName evidence="5">Glycosyltransferase</fullName>
    </submittedName>
</protein>
<proteinExistence type="inferred from homology"/>
<feature type="domain" description="Glycosyltransferase family 28 N-terminal" evidence="3">
    <location>
        <begin position="13"/>
        <end position="54"/>
    </location>
</feature>
<reference evidence="5" key="1">
    <citation type="journal article" date="2013" name="ChemBioChem">
        <title>A unique amino transfer mechanism for constructing the ?-amino fatty acid starter unit in the biosynthesis of the macrolactam antibiotic cremimycin.</title>
        <authorList>
            <person name="Amagai K."/>
            <person name="Takaku R."/>
            <person name="Kudo F."/>
            <person name="Eguchi T."/>
        </authorList>
    </citation>
    <scope>NUCLEOTIDE SEQUENCE</scope>
    <source>
        <strain evidence="5">MJ635-86F5</strain>
    </source>
</reference>
<sequence length="413" mass="44488">MSAHILLVSLPDRGHIYPHVALAKELVHRGHRVGFVTAASMAELVASSGAAFIPYASAYEAVDDKVGTANDNNGAAMLDLGVDECDAMVRAAEEALSGDRPDLVAYDYATYQAGRLLEHKWGVPIVTLSPIFAQNETFSYAQAFAAGGYSDASPPMTMEEYLAHPAMAGWVAKNRQLLADHGLAHVPIADFLTIVRDDTIAYVPAELQPRRDSFDARFTFVGPCLSDRPGLPSWQPPGEDRPVVLVSLGTLFNEHVGFFKTSVDAFADSPFHVVMTLGNGIDPEQLGPLPDHVEVHRWVSHLDVLEHARAFVTLGGMSSVNDALALGCPLVVVPLSSVLERVTAHQVRKAGIGVELEARQPEELTPEMLRTAVETVIGDPAFGRNAARVREHVRRAGGTAAAADTLEARLARR</sequence>
<dbReference type="GO" id="GO:0033072">
    <property type="term" value="P:vancomycin biosynthetic process"/>
    <property type="evidence" value="ECO:0007669"/>
    <property type="project" value="UniProtKB-ARBA"/>
</dbReference>
<dbReference type="NCBIfam" id="TIGR01426">
    <property type="entry name" value="MGT"/>
    <property type="match status" value="1"/>
</dbReference>
<evidence type="ECO:0000256" key="1">
    <source>
        <dbReference type="ARBA" id="ARBA00009995"/>
    </source>
</evidence>
<dbReference type="CDD" id="cd03784">
    <property type="entry name" value="GT1_Gtf-like"/>
    <property type="match status" value="1"/>
</dbReference>
<accession>X5IBU0</accession>
<evidence type="ECO:0000259" key="3">
    <source>
        <dbReference type="Pfam" id="PF03033"/>
    </source>
</evidence>
<evidence type="ECO:0000256" key="2">
    <source>
        <dbReference type="ARBA" id="ARBA00022679"/>
    </source>
</evidence>
<gene>
    <name evidence="5" type="primary">cmiM5</name>
</gene>
<dbReference type="PANTHER" id="PTHR48050:SF13">
    <property type="entry name" value="STEROL 3-BETA-GLUCOSYLTRANSFERASE UGT80A2"/>
    <property type="match status" value="1"/>
</dbReference>
<dbReference type="EMBL" id="AB818354">
    <property type="protein sequence ID" value="BAO66534.1"/>
    <property type="molecule type" value="Genomic_DNA"/>
</dbReference>
<feature type="domain" description="Erythromycin biosynthesis protein CIII-like C-terminal" evidence="4">
    <location>
        <begin position="271"/>
        <end position="392"/>
    </location>
</feature>
<name>X5IBU0_9ACTN</name>
<evidence type="ECO:0000259" key="4">
    <source>
        <dbReference type="Pfam" id="PF06722"/>
    </source>
</evidence>
<dbReference type="SUPFAM" id="SSF53756">
    <property type="entry name" value="UDP-Glycosyltransferase/glycogen phosphorylase"/>
    <property type="match status" value="1"/>
</dbReference>
<dbReference type="AlphaFoldDB" id="X5IBU0"/>
<evidence type="ECO:0000313" key="5">
    <source>
        <dbReference type="EMBL" id="BAO66534.1"/>
    </source>
</evidence>
<dbReference type="GO" id="GO:0005975">
    <property type="term" value="P:carbohydrate metabolic process"/>
    <property type="evidence" value="ECO:0007669"/>
    <property type="project" value="InterPro"/>
</dbReference>
<dbReference type="GO" id="GO:0016758">
    <property type="term" value="F:hexosyltransferase activity"/>
    <property type="evidence" value="ECO:0007669"/>
    <property type="project" value="InterPro"/>
</dbReference>
<dbReference type="GO" id="GO:0008194">
    <property type="term" value="F:UDP-glycosyltransferase activity"/>
    <property type="evidence" value="ECO:0007669"/>
    <property type="project" value="InterPro"/>
</dbReference>
<dbReference type="InterPro" id="IPR006326">
    <property type="entry name" value="UDPGT_MGT-like"/>
</dbReference>
<dbReference type="InterPro" id="IPR004276">
    <property type="entry name" value="GlycoTrans_28_N"/>
</dbReference>
<dbReference type="Pfam" id="PF06722">
    <property type="entry name" value="EryCIII-like_C"/>
    <property type="match status" value="1"/>
</dbReference>
<dbReference type="PANTHER" id="PTHR48050">
    <property type="entry name" value="STEROL 3-BETA-GLUCOSYLTRANSFERASE"/>
    <property type="match status" value="1"/>
</dbReference>
<comment type="similarity">
    <text evidence="1">Belongs to the UDP-glycosyltransferase family.</text>
</comment>